<dbReference type="Proteomes" id="UP001501671">
    <property type="component" value="Unassembled WGS sequence"/>
</dbReference>
<feature type="domain" description="Fumarylacetoacetase-like C-terminal" evidence="1">
    <location>
        <begin position="137"/>
        <end position="326"/>
    </location>
</feature>
<sequence>MKLCTFEVATPLGPARRVGVRTPAGIVDAAAARSALLERRLAPAAAQRVGEAQVPPDMIALIGSGGDTMAWVAEAVEHVLAGGAESTGGGRRTRYGEAEVRLLAPVPRPAGLANFSVWPEHSVTAAAKGFHVTPNAPDARVKPYWKGNPDSVAGPGAVLEFPPYANSLDVECELVCIVGTGGKNLDRDQAGRAIAGYSILNDASAREIQLIEKKAGRGPSKGKDFDGGNVMGPWLVTPDEVGDVRSLRVSLHINGEEVSAADTLGMVWDFAEMLSYLSLGQTVHPGQVISGGCYPRGSALDLDRTLDPGDEVELRVSKLGALRCRIGSRPASAPYRL</sequence>
<keyword evidence="2" id="KW-0378">Hydrolase</keyword>
<comment type="caution">
    <text evidence="2">The sequence shown here is derived from an EMBL/GenBank/DDBJ whole genome shotgun (WGS) entry which is preliminary data.</text>
</comment>
<accession>A0ABP8GLQ3</accession>
<dbReference type="Gene3D" id="3.90.850.10">
    <property type="entry name" value="Fumarylacetoacetase-like, C-terminal domain"/>
    <property type="match status" value="1"/>
</dbReference>
<name>A0ABP8GLQ3_9BURK</name>
<protein>
    <submittedName>
        <fullName evidence="2">Fumarylacetoacetate hydrolase family protein</fullName>
    </submittedName>
</protein>
<proteinExistence type="predicted"/>
<dbReference type="InterPro" id="IPR011234">
    <property type="entry name" value="Fumarylacetoacetase-like_C"/>
</dbReference>
<dbReference type="RefSeq" id="WP_345247031.1">
    <property type="nucleotide sequence ID" value="NZ_BAABFO010000004.1"/>
</dbReference>
<dbReference type="Pfam" id="PF01557">
    <property type="entry name" value="FAA_hydrolase"/>
    <property type="match status" value="1"/>
</dbReference>
<evidence type="ECO:0000259" key="1">
    <source>
        <dbReference type="Pfam" id="PF01557"/>
    </source>
</evidence>
<reference evidence="3" key="1">
    <citation type="journal article" date="2019" name="Int. J. Syst. Evol. Microbiol.">
        <title>The Global Catalogue of Microorganisms (GCM) 10K type strain sequencing project: providing services to taxonomists for standard genome sequencing and annotation.</title>
        <authorList>
            <consortium name="The Broad Institute Genomics Platform"/>
            <consortium name="The Broad Institute Genome Sequencing Center for Infectious Disease"/>
            <person name="Wu L."/>
            <person name="Ma J."/>
        </authorList>
    </citation>
    <scope>NUCLEOTIDE SEQUENCE [LARGE SCALE GENOMIC DNA]</scope>
    <source>
        <strain evidence="3">JCM 17666</strain>
    </source>
</reference>
<evidence type="ECO:0000313" key="3">
    <source>
        <dbReference type="Proteomes" id="UP001501671"/>
    </source>
</evidence>
<dbReference type="SUPFAM" id="SSF56529">
    <property type="entry name" value="FAH"/>
    <property type="match status" value="1"/>
</dbReference>
<dbReference type="PANTHER" id="PTHR43211">
    <property type="entry name" value="FUMARYLACETOACETATE HYDROLASE"/>
    <property type="match status" value="1"/>
</dbReference>
<keyword evidence="3" id="KW-1185">Reference proteome</keyword>
<dbReference type="PANTHER" id="PTHR43211:SF1">
    <property type="entry name" value="BLL6422 PROTEIN"/>
    <property type="match status" value="1"/>
</dbReference>
<gene>
    <name evidence="2" type="ORF">GCM10023144_10340</name>
</gene>
<evidence type="ECO:0000313" key="2">
    <source>
        <dbReference type="EMBL" id="GAA4326637.1"/>
    </source>
</evidence>
<dbReference type="InterPro" id="IPR036663">
    <property type="entry name" value="Fumarylacetoacetase_C_sf"/>
</dbReference>
<dbReference type="EMBL" id="BAABFO010000004">
    <property type="protein sequence ID" value="GAA4326637.1"/>
    <property type="molecule type" value="Genomic_DNA"/>
</dbReference>
<dbReference type="GO" id="GO:0016787">
    <property type="term" value="F:hydrolase activity"/>
    <property type="evidence" value="ECO:0007669"/>
    <property type="project" value="UniProtKB-KW"/>
</dbReference>
<organism evidence="2 3">
    <name type="scientific">Pigmentiphaga soli</name>
    <dbReference type="NCBI Taxonomy" id="1007095"/>
    <lineage>
        <taxon>Bacteria</taxon>
        <taxon>Pseudomonadati</taxon>
        <taxon>Pseudomonadota</taxon>
        <taxon>Betaproteobacteria</taxon>
        <taxon>Burkholderiales</taxon>
        <taxon>Alcaligenaceae</taxon>
        <taxon>Pigmentiphaga</taxon>
    </lineage>
</organism>